<protein>
    <submittedName>
        <fullName evidence="2">Uncharacterized protein</fullName>
    </submittedName>
</protein>
<sequence>MANVDKDVINGWSVVDDDNNETGSNEERKIEYLKLPEGDTRIRVLDVAPFAFKEWWAPRGNGGKGTSIPYKGKDDLLEAENKAFMEKVFQEADRLGLKGEQRKKFLREKGYSKLPWGKVKQKYVIHVLDRATGEVKLLEKGNGLFKELKKYAMNPEYGDLRQYDVTITRKGSGLNTEYTVTPARQNTPLTDEEIRLYEESKVDLAKLKNHSHITPEQCLAVAKGAKWEDVLKKNNNVEEKADPDMLPQDDSSGEPIEIDSSEVLTDDELENLEF</sequence>
<evidence type="ECO:0000313" key="3">
    <source>
        <dbReference type="Proteomes" id="UP000032522"/>
    </source>
</evidence>
<evidence type="ECO:0000313" key="2">
    <source>
        <dbReference type="EMBL" id="KJE25804.1"/>
    </source>
</evidence>
<evidence type="ECO:0000256" key="1">
    <source>
        <dbReference type="SAM" id="MobiDB-lite"/>
    </source>
</evidence>
<feature type="compositionally biased region" description="Basic and acidic residues" evidence="1">
    <location>
        <begin position="234"/>
        <end position="243"/>
    </location>
</feature>
<reference evidence="2 3" key="1">
    <citation type="submission" date="2015-01" db="EMBL/GenBank/DDBJ databases">
        <authorList>
            <person name="Filippidou S."/>
            <person name="Jeanneret N."/>
            <person name="Russel-Delif L."/>
            <person name="Junier T."/>
            <person name="Wunderlin T."/>
            <person name="Molina V."/>
            <person name="Johnson S.L."/>
            <person name="Davenport K.W."/>
            <person name="Chain P.S."/>
            <person name="Dorador C."/>
            <person name="Junier P."/>
        </authorList>
    </citation>
    <scope>NUCLEOTIDE SEQUENCE [LARGE SCALE GENOMIC DNA]</scope>
    <source>
        <strain evidence="2 3">Et7/4</strain>
    </source>
</reference>
<organism evidence="2 3">
    <name type="scientific">Geobacillus kaustophilus</name>
    <dbReference type="NCBI Taxonomy" id="1462"/>
    <lineage>
        <taxon>Bacteria</taxon>
        <taxon>Bacillati</taxon>
        <taxon>Bacillota</taxon>
        <taxon>Bacilli</taxon>
        <taxon>Bacillales</taxon>
        <taxon>Anoxybacillaceae</taxon>
        <taxon>Geobacillus</taxon>
        <taxon>Geobacillus thermoleovorans group</taxon>
    </lineage>
</organism>
<dbReference type="AlphaFoldDB" id="A0A0D8BP73"/>
<dbReference type="RefSeq" id="WP_044730436.1">
    <property type="nucleotide sequence ID" value="NZ_JYBP01000003.1"/>
</dbReference>
<name>A0A0D8BP73_GEOKU</name>
<proteinExistence type="predicted"/>
<feature type="region of interest" description="Disordered" evidence="1">
    <location>
        <begin position="234"/>
        <end position="274"/>
    </location>
</feature>
<feature type="compositionally biased region" description="Acidic residues" evidence="1">
    <location>
        <begin position="256"/>
        <end position="274"/>
    </location>
</feature>
<accession>A0A0D8BP73</accession>
<dbReference type="Proteomes" id="UP000032522">
    <property type="component" value="Unassembled WGS sequence"/>
</dbReference>
<dbReference type="PATRIC" id="fig|1462.6.peg.112"/>
<gene>
    <name evidence="2" type="ORF">LG52_6</name>
</gene>
<comment type="caution">
    <text evidence="2">The sequence shown here is derived from an EMBL/GenBank/DDBJ whole genome shotgun (WGS) entry which is preliminary data.</text>
</comment>
<dbReference type="EMBL" id="JYBP01000003">
    <property type="protein sequence ID" value="KJE25804.1"/>
    <property type="molecule type" value="Genomic_DNA"/>
</dbReference>